<dbReference type="EMBL" id="JBHTJH010000001">
    <property type="protein sequence ID" value="MFD0860814.1"/>
    <property type="molecule type" value="Genomic_DNA"/>
</dbReference>
<gene>
    <name evidence="1" type="ORF">ACFQ1M_01230</name>
</gene>
<dbReference type="SUPFAM" id="SSF49464">
    <property type="entry name" value="Carboxypeptidase regulatory domain-like"/>
    <property type="match status" value="1"/>
</dbReference>
<evidence type="ECO:0000313" key="1">
    <source>
        <dbReference type="EMBL" id="MFD0860814.1"/>
    </source>
</evidence>
<comment type="caution">
    <text evidence="1">The sequence shown here is derived from an EMBL/GenBank/DDBJ whole genome shotgun (WGS) entry which is preliminary data.</text>
</comment>
<dbReference type="RefSeq" id="WP_386402650.1">
    <property type="nucleotide sequence ID" value="NZ_JBHTJH010000001.1"/>
</dbReference>
<dbReference type="SUPFAM" id="SSF56935">
    <property type="entry name" value="Porins"/>
    <property type="match status" value="1"/>
</dbReference>
<sequence length="888" mass="100787">MSRTLVYNAAMVSNYNSLLNRYFLGVCLLLFSKALLAQQFSGTITDSSHKIVNDCYVLLLNANTNEVIEYTMPNAKGEYLMNVGGLNSQDLKLKCQGLGYDTASKSISLSSDISVYKNDFVLAIKEQHLDEVVVISERIAINIKNDTIIYDVSKFKRADDRKIINVLKNMPGINVDERTGLIQFKGKPIETILLDGDDLFGKGYSVGARNISSDMVEKVEAIEDYQENKLKKGLTRSDNVVLNLKFKKNKFKLSGEGSAGFGRDNHLVNVNSINLSSNIKGFGVFNANNISMNQTSFNQETYRNENQEEIENYSTDMFRESSVTQGNVFERSYVNNLKFGTYNNLFRISDKLLLKNNIALFGDSQRFSFVSANDFNANGERIRTSNETSNRSKPFNLAISNSIEYELSNSSQIQYTGRIVRNTNSFTQENIQNGSMSFQTEIGRSKLYYQQFLRYTNKLSSKSLLEFTAYHSNDEHKQELSLVGQEPIISNGQLFDEEAIKTQRSIAGGNISYLRKIGSFDFQLGLHHRRDKEDFDVFAGNEFNDLYYTNISSSAIGELNYRKRKKVRISGRLEVGHSDRSLGNTQYGALQEQNDLFINSSVKLKLKVSDQSVMSLSLGNKNETSSNYYLLSNPLLIDSRTIIKSEPSLDFRRSWRGSASFATYDLLKQSNFSLLATYSEERNAFLARQDINEDVSIITYFQNPLTKKDINISASSAFFMDFINNKVSLNANANFNRFFNSINNGATTEVFSSIYNFNIDLNSAFKGFFNYKSSFGITYVENKQDNIPAITNNTITAGLETIFKFSEKMLCKIDNELLLPKGSSINSNQLFVDLSFNRFEKKVEYFVLARNLLNKRSFKQISTTEFSTSVFSNNLFDRYIVLGINYSF</sequence>
<reference evidence="2" key="1">
    <citation type="journal article" date="2019" name="Int. J. Syst. Evol. Microbiol.">
        <title>The Global Catalogue of Microorganisms (GCM) 10K type strain sequencing project: providing services to taxonomists for standard genome sequencing and annotation.</title>
        <authorList>
            <consortium name="The Broad Institute Genomics Platform"/>
            <consortium name="The Broad Institute Genome Sequencing Center for Infectious Disease"/>
            <person name="Wu L."/>
            <person name="Ma J."/>
        </authorList>
    </citation>
    <scope>NUCLEOTIDE SEQUENCE [LARGE SCALE GENOMIC DNA]</scope>
    <source>
        <strain evidence="2">CCUG 62952</strain>
    </source>
</reference>
<proteinExistence type="predicted"/>
<protein>
    <recommendedName>
        <fullName evidence="3">Outer membrane protein beta-barrel domain-containing protein</fullName>
    </recommendedName>
</protein>
<evidence type="ECO:0000313" key="2">
    <source>
        <dbReference type="Proteomes" id="UP001596978"/>
    </source>
</evidence>
<accession>A0ABW3CU67</accession>
<organism evidence="1 2">
    <name type="scientific">Sungkyunkwania multivorans</name>
    <dbReference type="NCBI Taxonomy" id="1173618"/>
    <lineage>
        <taxon>Bacteria</taxon>
        <taxon>Pseudomonadati</taxon>
        <taxon>Bacteroidota</taxon>
        <taxon>Flavobacteriia</taxon>
        <taxon>Flavobacteriales</taxon>
        <taxon>Flavobacteriaceae</taxon>
        <taxon>Sungkyunkwania</taxon>
    </lineage>
</organism>
<keyword evidence="2" id="KW-1185">Reference proteome</keyword>
<name>A0ABW3CU67_9FLAO</name>
<dbReference type="InterPro" id="IPR008969">
    <property type="entry name" value="CarboxyPept-like_regulatory"/>
</dbReference>
<evidence type="ECO:0008006" key="3">
    <source>
        <dbReference type="Google" id="ProtNLM"/>
    </source>
</evidence>
<dbReference type="Proteomes" id="UP001596978">
    <property type="component" value="Unassembled WGS sequence"/>
</dbReference>